<dbReference type="EC" id="2.1.1.63" evidence="9"/>
<dbReference type="PANTHER" id="PTHR10815">
    <property type="entry name" value="METHYLATED-DNA--PROTEIN-CYSTEINE METHYLTRANSFERASE"/>
    <property type="match status" value="1"/>
</dbReference>
<dbReference type="InterPro" id="IPR014048">
    <property type="entry name" value="MethylDNA_cys_MeTrfase_DNA-bd"/>
</dbReference>
<evidence type="ECO:0000256" key="2">
    <source>
        <dbReference type="ARBA" id="ARBA00008711"/>
    </source>
</evidence>
<evidence type="ECO:0000256" key="4">
    <source>
        <dbReference type="ARBA" id="ARBA00022603"/>
    </source>
</evidence>
<evidence type="ECO:0000256" key="5">
    <source>
        <dbReference type="ARBA" id="ARBA00022679"/>
    </source>
</evidence>
<dbReference type="CDD" id="cd06445">
    <property type="entry name" value="ATase"/>
    <property type="match status" value="1"/>
</dbReference>
<comment type="caution">
    <text evidence="12">The sequence shown here is derived from an EMBL/GenBank/DDBJ whole genome shotgun (WGS) entry which is preliminary data.</text>
</comment>
<dbReference type="InterPro" id="IPR023546">
    <property type="entry name" value="MGMT"/>
</dbReference>
<dbReference type="InterPro" id="IPR036631">
    <property type="entry name" value="MGMT_N_sf"/>
</dbReference>
<dbReference type="PROSITE" id="PS00374">
    <property type="entry name" value="MGMT"/>
    <property type="match status" value="1"/>
</dbReference>
<dbReference type="NCBIfam" id="TIGR00589">
    <property type="entry name" value="ogt"/>
    <property type="match status" value="1"/>
</dbReference>
<accession>A0A4R7VYB0</accession>
<comment type="similarity">
    <text evidence="2 9">Belongs to the MGMT family.</text>
</comment>
<name>A0A4R7VYB0_9PSEU</name>
<dbReference type="InterPro" id="IPR001497">
    <property type="entry name" value="MethylDNA_cys_MeTrfase_AS"/>
</dbReference>
<evidence type="ECO:0000313" key="12">
    <source>
        <dbReference type="EMBL" id="TDV54207.1"/>
    </source>
</evidence>
<keyword evidence="3 9" id="KW-0963">Cytoplasm</keyword>
<evidence type="ECO:0000256" key="3">
    <source>
        <dbReference type="ARBA" id="ARBA00022490"/>
    </source>
</evidence>
<dbReference type="Pfam" id="PF02870">
    <property type="entry name" value="Methyltransf_1N"/>
    <property type="match status" value="1"/>
</dbReference>
<dbReference type="PANTHER" id="PTHR10815:SF5">
    <property type="entry name" value="METHYLATED-DNA--PROTEIN-CYSTEINE METHYLTRANSFERASE"/>
    <property type="match status" value="1"/>
</dbReference>
<gene>
    <name evidence="12" type="ORF">CLV71_104678</name>
</gene>
<dbReference type="GO" id="GO:0006307">
    <property type="term" value="P:DNA alkylation repair"/>
    <property type="evidence" value="ECO:0007669"/>
    <property type="project" value="UniProtKB-UniRule"/>
</dbReference>
<evidence type="ECO:0000256" key="8">
    <source>
        <dbReference type="ARBA" id="ARBA00049348"/>
    </source>
</evidence>
<evidence type="ECO:0000256" key="6">
    <source>
        <dbReference type="ARBA" id="ARBA00022763"/>
    </source>
</evidence>
<keyword evidence="5 9" id="KW-0808">Transferase</keyword>
<reference evidence="12 13" key="1">
    <citation type="submission" date="2019-03" db="EMBL/GenBank/DDBJ databases">
        <title>Genomic Encyclopedia of Archaeal and Bacterial Type Strains, Phase II (KMG-II): from individual species to whole genera.</title>
        <authorList>
            <person name="Goeker M."/>
        </authorList>
    </citation>
    <scope>NUCLEOTIDE SEQUENCE [LARGE SCALE GENOMIC DNA]</scope>
    <source>
        <strain evidence="12 13">DSM 45499</strain>
    </source>
</reference>
<dbReference type="Gene3D" id="1.10.10.10">
    <property type="entry name" value="Winged helix-like DNA-binding domain superfamily/Winged helix DNA-binding domain"/>
    <property type="match status" value="1"/>
</dbReference>
<feature type="domain" description="Methylated-DNA-[protein]-cysteine S-methyltransferase DNA binding" evidence="10">
    <location>
        <begin position="85"/>
        <end position="164"/>
    </location>
</feature>
<dbReference type="InterPro" id="IPR008332">
    <property type="entry name" value="MethylG_MeTrfase_N"/>
</dbReference>
<keyword evidence="4 9" id="KW-0489">Methyltransferase</keyword>
<dbReference type="GO" id="GO:0005737">
    <property type="term" value="C:cytoplasm"/>
    <property type="evidence" value="ECO:0007669"/>
    <property type="project" value="UniProtKB-SubCell"/>
</dbReference>
<comment type="catalytic activity">
    <reaction evidence="1 9">
        <text>a 4-O-methyl-thymidine in DNA + L-cysteinyl-[protein] = a thymidine in DNA + S-methyl-L-cysteinyl-[protein]</text>
        <dbReference type="Rhea" id="RHEA:53428"/>
        <dbReference type="Rhea" id="RHEA-COMP:10131"/>
        <dbReference type="Rhea" id="RHEA-COMP:10132"/>
        <dbReference type="Rhea" id="RHEA-COMP:13555"/>
        <dbReference type="Rhea" id="RHEA-COMP:13556"/>
        <dbReference type="ChEBI" id="CHEBI:29950"/>
        <dbReference type="ChEBI" id="CHEBI:82612"/>
        <dbReference type="ChEBI" id="CHEBI:137386"/>
        <dbReference type="ChEBI" id="CHEBI:137387"/>
        <dbReference type="EC" id="2.1.1.63"/>
    </reaction>
</comment>
<comment type="function">
    <text evidence="9">Involved in the cellular defense against the biological effects of O6-methylguanine (O6-MeG) and O4-methylthymine (O4-MeT) in DNA. Repairs the methylated nucleobase in DNA by stoichiometrically transferring the methyl group to a cysteine residue in the enzyme. This is a suicide reaction: the enzyme is irreversibly inactivated.</text>
</comment>
<evidence type="ECO:0000259" key="11">
    <source>
        <dbReference type="Pfam" id="PF02870"/>
    </source>
</evidence>
<comment type="subcellular location">
    <subcellularLocation>
        <location evidence="9">Cytoplasm</location>
    </subcellularLocation>
</comment>
<keyword evidence="7 9" id="KW-0234">DNA repair</keyword>
<evidence type="ECO:0000259" key="10">
    <source>
        <dbReference type="Pfam" id="PF01035"/>
    </source>
</evidence>
<keyword evidence="6 9" id="KW-0227">DNA damage</keyword>
<sequence>MLLGRLPAMDVRHTVTGSPVGDLTLVADETGLVGLYFDGHRRKPRLPDLGPRADDAFDAPVRQLREYFAGERQEFDLDLAPRGSEFERRVWALLTKIPYGETRTYGELAVELGAPGAAQAVGNANGWNPISIVVPCHRVVGSTGGLTGYAGGMEHKRFLLSVEERSAADEGRLF</sequence>
<dbReference type="Gene3D" id="3.30.160.70">
    <property type="entry name" value="Methylated DNA-protein cysteine methyltransferase domain"/>
    <property type="match status" value="1"/>
</dbReference>
<evidence type="ECO:0000256" key="9">
    <source>
        <dbReference type="HAMAP-Rule" id="MF_00772"/>
    </source>
</evidence>
<dbReference type="HAMAP" id="MF_00772">
    <property type="entry name" value="OGT"/>
    <property type="match status" value="1"/>
</dbReference>
<dbReference type="Pfam" id="PF01035">
    <property type="entry name" value="DNA_binding_1"/>
    <property type="match status" value="1"/>
</dbReference>
<dbReference type="GO" id="GO:0032259">
    <property type="term" value="P:methylation"/>
    <property type="evidence" value="ECO:0007669"/>
    <property type="project" value="UniProtKB-KW"/>
</dbReference>
<comment type="catalytic activity">
    <reaction evidence="8 9">
        <text>a 6-O-methyl-2'-deoxyguanosine in DNA + L-cysteinyl-[protein] = S-methyl-L-cysteinyl-[protein] + a 2'-deoxyguanosine in DNA</text>
        <dbReference type="Rhea" id="RHEA:24000"/>
        <dbReference type="Rhea" id="RHEA-COMP:10131"/>
        <dbReference type="Rhea" id="RHEA-COMP:10132"/>
        <dbReference type="Rhea" id="RHEA-COMP:11367"/>
        <dbReference type="Rhea" id="RHEA-COMP:11368"/>
        <dbReference type="ChEBI" id="CHEBI:29950"/>
        <dbReference type="ChEBI" id="CHEBI:82612"/>
        <dbReference type="ChEBI" id="CHEBI:85445"/>
        <dbReference type="ChEBI" id="CHEBI:85448"/>
        <dbReference type="EC" id="2.1.1.63"/>
    </reaction>
</comment>
<evidence type="ECO:0000256" key="1">
    <source>
        <dbReference type="ARBA" id="ARBA00001286"/>
    </source>
</evidence>
<dbReference type="FunFam" id="1.10.10.10:FF:000214">
    <property type="entry name" value="Methylated-DNA--protein-cysteine methyltransferase"/>
    <property type="match status" value="1"/>
</dbReference>
<dbReference type="GO" id="GO:0003908">
    <property type="term" value="F:methylated-DNA-[protein]-cysteine S-methyltransferase activity"/>
    <property type="evidence" value="ECO:0007669"/>
    <property type="project" value="UniProtKB-UniRule"/>
</dbReference>
<feature type="domain" description="Methylguanine DNA methyltransferase ribonuclease-like" evidence="11">
    <location>
        <begin position="11"/>
        <end position="80"/>
    </location>
</feature>
<comment type="miscellaneous">
    <text evidence="9">This enzyme catalyzes only one turnover and therefore is not strictly catalytic. According to one definition, an enzyme is a biocatalyst that acts repeatedly and over many reaction cycles.</text>
</comment>
<protein>
    <recommendedName>
        <fullName evidence="9">Methylated-DNA--protein-cysteine methyltransferase</fullName>
        <ecNumber evidence="9">2.1.1.63</ecNumber>
    </recommendedName>
    <alternativeName>
        <fullName evidence="9">6-O-methylguanine-DNA methyltransferase</fullName>
        <shortName evidence="9">MGMT</shortName>
    </alternativeName>
    <alternativeName>
        <fullName evidence="9">O-6-methylguanine-DNA-alkyltransferase</fullName>
    </alternativeName>
</protein>
<dbReference type="AlphaFoldDB" id="A0A4R7VYB0"/>
<organism evidence="12 13">
    <name type="scientific">Actinophytocola oryzae</name>
    <dbReference type="NCBI Taxonomy" id="502181"/>
    <lineage>
        <taxon>Bacteria</taxon>
        <taxon>Bacillati</taxon>
        <taxon>Actinomycetota</taxon>
        <taxon>Actinomycetes</taxon>
        <taxon>Pseudonocardiales</taxon>
        <taxon>Pseudonocardiaceae</taxon>
    </lineage>
</organism>
<keyword evidence="13" id="KW-1185">Reference proteome</keyword>
<dbReference type="InterPro" id="IPR036388">
    <property type="entry name" value="WH-like_DNA-bd_sf"/>
</dbReference>
<dbReference type="InterPro" id="IPR036217">
    <property type="entry name" value="MethylDNA_cys_MeTrfase_DNAb"/>
</dbReference>
<dbReference type="SUPFAM" id="SSF46767">
    <property type="entry name" value="Methylated DNA-protein cysteine methyltransferase, C-terminal domain"/>
    <property type="match status" value="1"/>
</dbReference>
<dbReference type="EMBL" id="SOCP01000004">
    <property type="protein sequence ID" value="TDV54207.1"/>
    <property type="molecule type" value="Genomic_DNA"/>
</dbReference>
<proteinExistence type="inferred from homology"/>
<dbReference type="Proteomes" id="UP000294927">
    <property type="component" value="Unassembled WGS sequence"/>
</dbReference>
<evidence type="ECO:0000256" key="7">
    <source>
        <dbReference type="ARBA" id="ARBA00023204"/>
    </source>
</evidence>
<feature type="active site" description="Nucleophile; methyl group acceptor" evidence="9">
    <location>
        <position position="136"/>
    </location>
</feature>
<dbReference type="SUPFAM" id="SSF53155">
    <property type="entry name" value="Methylated DNA-protein cysteine methyltransferase domain"/>
    <property type="match status" value="1"/>
</dbReference>
<evidence type="ECO:0000313" key="13">
    <source>
        <dbReference type="Proteomes" id="UP000294927"/>
    </source>
</evidence>